<proteinExistence type="predicted"/>
<feature type="domain" description="Spore protein YkvP/CgeB glycosyl transferase-like" evidence="1">
    <location>
        <begin position="174"/>
        <end position="345"/>
    </location>
</feature>
<name>A0A1G2JQ75_9BACT</name>
<accession>A0A1G2JQ75</accession>
<comment type="caution">
    <text evidence="2">The sequence shown here is derived from an EMBL/GenBank/DDBJ whole genome shotgun (WGS) entry which is preliminary data.</text>
</comment>
<evidence type="ECO:0000313" key="3">
    <source>
        <dbReference type="Proteomes" id="UP000178935"/>
    </source>
</evidence>
<dbReference type="AlphaFoldDB" id="A0A1G2JQ75"/>
<protein>
    <recommendedName>
        <fullName evidence="1">Spore protein YkvP/CgeB glycosyl transferase-like domain-containing protein</fullName>
    </recommendedName>
</protein>
<reference evidence="2 3" key="1">
    <citation type="journal article" date="2016" name="Nat. Commun.">
        <title>Thousands of microbial genomes shed light on interconnected biogeochemical processes in an aquifer system.</title>
        <authorList>
            <person name="Anantharaman K."/>
            <person name="Brown C.T."/>
            <person name="Hug L.A."/>
            <person name="Sharon I."/>
            <person name="Castelle C.J."/>
            <person name="Probst A.J."/>
            <person name="Thomas B.C."/>
            <person name="Singh A."/>
            <person name="Wilkins M.J."/>
            <person name="Karaoz U."/>
            <person name="Brodie E.L."/>
            <person name="Williams K.H."/>
            <person name="Hubbard S.S."/>
            <person name="Banfield J.F."/>
        </authorList>
    </citation>
    <scope>NUCLEOTIDE SEQUENCE [LARGE SCALE GENOMIC DNA]</scope>
</reference>
<dbReference type="Proteomes" id="UP000178935">
    <property type="component" value="Unassembled WGS sequence"/>
</dbReference>
<organism evidence="2 3">
    <name type="scientific">Candidatus Staskawiczbacteria bacterium RIFOXYD1_FULL_32_13</name>
    <dbReference type="NCBI Taxonomy" id="1802234"/>
    <lineage>
        <taxon>Bacteria</taxon>
        <taxon>Candidatus Staskawicziibacteriota</taxon>
    </lineage>
</organism>
<evidence type="ECO:0000259" key="1">
    <source>
        <dbReference type="Pfam" id="PF13524"/>
    </source>
</evidence>
<gene>
    <name evidence="2" type="ORF">A2561_02535</name>
</gene>
<evidence type="ECO:0000313" key="2">
    <source>
        <dbReference type="EMBL" id="OGZ89285.1"/>
    </source>
</evidence>
<dbReference type="EMBL" id="MHPU01000008">
    <property type="protein sequence ID" value="OGZ89285.1"/>
    <property type="molecule type" value="Genomic_DNA"/>
</dbReference>
<dbReference type="InterPro" id="IPR055259">
    <property type="entry name" value="YkvP/CgeB_Glyco_trans-like"/>
</dbReference>
<dbReference type="Pfam" id="PF13524">
    <property type="entry name" value="Glyco_trans_1_2"/>
    <property type="match status" value="1"/>
</dbReference>
<sequence length="352" mass="41071">MKIIFIASKYDYGKPELGYSYEYYNLYDSLVRMNNKEHDVIFFPFDEIMAKKGKKEMNNELLDIVSKEKPNLCFFFLSKDEIEKGTIKKITSSGVITFNWFADDKWRFENFSKYWAPLFSWISTDQPVRVKDYSKIGYKNVVVGGWACNENIHKYLNLPKIYDVSFVGQSHGDRKNIVEEIKKAGIKIECFGRGWPNGKISQEEMIKVFNQSKINLNFSKCSGGFGLKYIAGIFVNKNEKGKLIINDYRSWLPNFKSFLARGQNEIKGRNFEIPGCRAFLLTGYAKGLEDYYTIGKEIACFYSNKDLIKKIKYYLNNQGDREKIALAGYERTISSYTYEKIFNKIFEIIKVL</sequence>